<feature type="region of interest" description="Disordered" evidence="1">
    <location>
        <begin position="44"/>
        <end position="73"/>
    </location>
</feature>
<evidence type="ECO:0000313" key="3">
    <source>
        <dbReference type="Proteomes" id="UP000054166"/>
    </source>
</evidence>
<protein>
    <submittedName>
        <fullName evidence="2">Uncharacterized protein</fullName>
    </submittedName>
</protein>
<dbReference type="Proteomes" id="UP000054166">
    <property type="component" value="Unassembled WGS sequence"/>
</dbReference>
<proteinExistence type="predicted"/>
<name>A0A0C3ER55_PILCF</name>
<dbReference type="InParanoid" id="A0A0C3ER55"/>
<reference evidence="2 3" key="1">
    <citation type="submission" date="2014-04" db="EMBL/GenBank/DDBJ databases">
        <authorList>
            <consortium name="DOE Joint Genome Institute"/>
            <person name="Kuo A."/>
            <person name="Tarkka M."/>
            <person name="Buscot F."/>
            <person name="Kohler A."/>
            <person name="Nagy L.G."/>
            <person name="Floudas D."/>
            <person name="Copeland A."/>
            <person name="Barry K.W."/>
            <person name="Cichocki N."/>
            <person name="Veneault-Fourrey C."/>
            <person name="LaButti K."/>
            <person name="Lindquist E.A."/>
            <person name="Lipzen A."/>
            <person name="Lundell T."/>
            <person name="Morin E."/>
            <person name="Murat C."/>
            <person name="Sun H."/>
            <person name="Tunlid A."/>
            <person name="Henrissat B."/>
            <person name="Grigoriev I.V."/>
            <person name="Hibbett D.S."/>
            <person name="Martin F."/>
            <person name="Nordberg H.P."/>
            <person name="Cantor M.N."/>
            <person name="Hua S.X."/>
        </authorList>
    </citation>
    <scope>NUCLEOTIDE SEQUENCE [LARGE SCALE GENOMIC DNA]</scope>
    <source>
        <strain evidence="2 3">F 1598</strain>
    </source>
</reference>
<feature type="compositionally biased region" description="Basic and acidic residues" evidence="1">
    <location>
        <begin position="49"/>
        <end position="62"/>
    </location>
</feature>
<accession>A0A0C3ER55</accession>
<reference evidence="3" key="2">
    <citation type="submission" date="2015-01" db="EMBL/GenBank/DDBJ databases">
        <title>Evolutionary Origins and Diversification of the Mycorrhizal Mutualists.</title>
        <authorList>
            <consortium name="DOE Joint Genome Institute"/>
            <consortium name="Mycorrhizal Genomics Consortium"/>
            <person name="Kohler A."/>
            <person name="Kuo A."/>
            <person name="Nagy L.G."/>
            <person name="Floudas D."/>
            <person name="Copeland A."/>
            <person name="Barry K.W."/>
            <person name="Cichocki N."/>
            <person name="Veneault-Fourrey C."/>
            <person name="LaButti K."/>
            <person name="Lindquist E.A."/>
            <person name="Lipzen A."/>
            <person name="Lundell T."/>
            <person name="Morin E."/>
            <person name="Murat C."/>
            <person name="Riley R."/>
            <person name="Ohm R."/>
            <person name="Sun H."/>
            <person name="Tunlid A."/>
            <person name="Henrissat B."/>
            <person name="Grigoriev I.V."/>
            <person name="Hibbett D.S."/>
            <person name="Martin F."/>
        </authorList>
    </citation>
    <scope>NUCLEOTIDE SEQUENCE [LARGE SCALE GENOMIC DNA]</scope>
    <source>
        <strain evidence="3">F 1598</strain>
    </source>
</reference>
<dbReference type="EMBL" id="KN833051">
    <property type="protein sequence ID" value="KIM75060.1"/>
    <property type="molecule type" value="Genomic_DNA"/>
</dbReference>
<sequence>MSASSAWHDDDCSRIVRCAYIYASPPGPAESTVTWLSSFKLHSNTAHGTRNEKQTSTEEHDYGSQQVAPDCHA</sequence>
<evidence type="ECO:0000313" key="2">
    <source>
        <dbReference type="EMBL" id="KIM75060.1"/>
    </source>
</evidence>
<organism evidence="2 3">
    <name type="scientific">Piloderma croceum (strain F 1598)</name>
    <dbReference type="NCBI Taxonomy" id="765440"/>
    <lineage>
        <taxon>Eukaryota</taxon>
        <taxon>Fungi</taxon>
        <taxon>Dikarya</taxon>
        <taxon>Basidiomycota</taxon>
        <taxon>Agaricomycotina</taxon>
        <taxon>Agaricomycetes</taxon>
        <taxon>Agaricomycetidae</taxon>
        <taxon>Atheliales</taxon>
        <taxon>Atheliaceae</taxon>
        <taxon>Piloderma</taxon>
    </lineage>
</organism>
<keyword evidence="3" id="KW-1185">Reference proteome</keyword>
<dbReference type="AlphaFoldDB" id="A0A0C3ER55"/>
<dbReference type="HOGENOM" id="CLU_2705734_0_0_1"/>
<evidence type="ECO:0000256" key="1">
    <source>
        <dbReference type="SAM" id="MobiDB-lite"/>
    </source>
</evidence>
<gene>
    <name evidence="2" type="ORF">PILCRDRAFT_687000</name>
</gene>